<evidence type="ECO:0000256" key="2">
    <source>
        <dbReference type="ARBA" id="ARBA00023125"/>
    </source>
</evidence>
<dbReference type="SUPFAM" id="SSF53822">
    <property type="entry name" value="Periplasmic binding protein-like I"/>
    <property type="match status" value="1"/>
</dbReference>
<sequence length="221" mass="25540">MCDTLYRRNLPLIEIHSTEQIRRHGDFTGVTEEYDFLFWRNERQIEEMFRHFRRKGARKFLYLSSHNIKALRSDYYGFDAEAKLNGFRQALAAHSDCSGEVLTPPPCGDFDMFREFALTRELLKEKKAALLDADAVICHNDIVAQGAASIAMELGRHPGKDLLLSGEGFYRELQHWYPSITTSSVNYRILTEKICDLIELRRSGNLDNPQKIEIPTELINP</sequence>
<dbReference type="InterPro" id="IPR028082">
    <property type="entry name" value="Peripla_BP_I"/>
</dbReference>
<dbReference type="Gene3D" id="3.40.50.2300">
    <property type="match status" value="1"/>
</dbReference>
<dbReference type="GO" id="GO:0003700">
    <property type="term" value="F:DNA-binding transcription factor activity"/>
    <property type="evidence" value="ECO:0007669"/>
    <property type="project" value="TreeGrafter"/>
</dbReference>
<feature type="domain" description="Transcriptional regulator LacI/GalR-like sensor" evidence="4">
    <location>
        <begin position="50"/>
        <end position="219"/>
    </location>
</feature>
<evidence type="ECO:0000259" key="4">
    <source>
        <dbReference type="Pfam" id="PF13377"/>
    </source>
</evidence>
<keyword evidence="1" id="KW-0805">Transcription regulation</keyword>
<accession>A0A645FN76</accession>
<dbReference type="Pfam" id="PF13377">
    <property type="entry name" value="Peripla_BP_3"/>
    <property type="match status" value="1"/>
</dbReference>
<evidence type="ECO:0000256" key="3">
    <source>
        <dbReference type="ARBA" id="ARBA00023163"/>
    </source>
</evidence>
<proteinExistence type="predicted"/>
<keyword evidence="2" id="KW-0238">DNA-binding</keyword>
<name>A0A645FN76_9ZZZZ</name>
<dbReference type="PANTHER" id="PTHR30146:SF109">
    <property type="entry name" value="HTH-TYPE TRANSCRIPTIONAL REGULATOR GALS"/>
    <property type="match status" value="1"/>
</dbReference>
<organism evidence="5">
    <name type="scientific">bioreactor metagenome</name>
    <dbReference type="NCBI Taxonomy" id="1076179"/>
    <lineage>
        <taxon>unclassified sequences</taxon>
        <taxon>metagenomes</taxon>
        <taxon>ecological metagenomes</taxon>
    </lineage>
</organism>
<gene>
    <name evidence="5" type="ORF">SDC9_163197</name>
</gene>
<evidence type="ECO:0000313" key="5">
    <source>
        <dbReference type="EMBL" id="MPN15861.1"/>
    </source>
</evidence>
<comment type="caution">
    <text evidence="5">The sequence shown here is derived from an EMBL/GenBank/DDBJ whole genome shotgun (WGS) entry which is preliminary data.</text>
</comment>
<keyword evidence="3" id="KW-0804">Transcription</keyword>
<dbReference type="GO" id="GO:0000976">
    <property type="term" value="F:transcription cis-regulatory region binding"/>
    <property type="evidence" value="ECO:0007669"/>
    <property type="project" value="TreeGrafter"/>
</dbReference>
<dbReference type="AlphaFoldDB" id="A0A645FN76"/>
<evidence type="ECO:0000256" key="1">
    <source>
        <dbReference type="ARBA" id="ARBA00023015"/>
    </source>
</evidence>
<reference evidence="5" key="1">
    <citation type="submission" date="2019-08" db="EMBL/GenBank/DDBJ databases">
        <authorList>
            <person name="Kucharzyk K."/>
            <person name="Murdoch R.W."/>
            <person name="Higgins S."/>
            <person name="Loffler F."/>
        </authorList>
    </citation>
    <scope>NUCLEOTIDE SEQUENCE</scope>
</reference>
<dbReference type="InterPro" id="IPR046335">
    <property type="entry name" value="LacI/GalR-like_sensor"/>
</dbReference>
<dbReference type="PANTHER" id="PTHR30146">
    <property type="entry name" value="LACI-RELATED TRANSCRIPTIONAL REPRESSOR"/>
    <property type="match status" value="1"/>
</dbReference>
<dbReference type="EMBL" id="VSSQ01062727">
    <property type="protein sequence ID" value="MPN15861.1"/>
    <property type="molecule type" value="Genomic_DNA"/>
</dbReference>
<protein>
    <recommendedName>
        <fullName evidence="4">Transcriptional regulator LacI/GalR-like sensor domain-containing protein</fullName>
    </recommendedName>
</protein>